<keyword evidence="4 15" id="KW-0808">Transferase</keyword>
<dbReference type="Pfam" id="PF00069">
    <property type="entry name" value="Pkinase"/>
    <property type="match status" value="1"/>
</dbReference>
<dbReference type="GO" id="GO:0032133">
    <property type="term" value="C:chromosome passenger complex"/>
    <property type="evidence" value="ECO:0007669"/>
    <property type="project" value="UniProtKB-ARBA"/>
</dbReference>
<dbReference type="InterPro" id="IPR008271">
    <property type="entry name" value="Ser/Thr_kinase_AS"/>
</dbReference>
<dbReference type="GO" id="GO:0000776">
    <property type="term" value="C:kinetochore"/>
    <property type="evidence" value="ECO:0007669"/>
    <property type="project" value="UniProtKB-ARBA"/>
</dbReference>
<dbReference type="PROSITE" id="PS00107">
    <property type="entry name" value="PROTEIN_KINASE_ATP"/>
    <property type="match status" value="1"/>
</dbReference>
<evidence type="ECO:0000256" key="9">
    <source>
        <dbReference type="ARBA" id="ARBA00048679"/>
    </source>
</evidence>
<evidence type="ECO:0000256" key="2">
    <source>
        <dbReference type="ARBA" id="ARBA00021157"/>
    </source>
</evidence>
<keyword evidence="5 11" id="KW-0547">Nucleotide-binding</keyword>
<feature type="active site" description="Proton acceptor" evidence="10">
    <location>
        <position position="183"/>
    </location>
</feature>
<evidence type="ECO:0000256" key="8">
    <source>
        <dbReference type="ARBA" id="ARBA00047899"/>
    </source>
</evidence>
<keyword evidence="18" id="KW-1185">Reference proteome</keyword>
<evidence type="ECO:0000256" key="7">
    <source>
        <dbReference type="ARBA" id="ARBA00022840"/>
    </source>
</evidence>
<dbReference type="CDD" id="cd14007">
    <property type="entry name" value="STKc_Aurora"/>
    <property type="match status" value="1"/>
</dbReference>
<dbReference type="GO" id="GO:0032465">
    <property type="term" value="P:regulation of cytokinesis"/>
    <property type="evidence" value="ECO:0007669"/>
    <property type="project" value="UniProtKB-ARBA"/>
</dbReference>
<feature type="binding site" evidence="11">
    <location>
        <begin position="138"/>
        <end position="140"/>
    </location>
    <ligand>
        <name>ATP</name>
        <dbReference type="ChEBI" id="CHEBI:30616"/>
    </ligand>
</feature>
<comment type="catalytic activity">
    <reaction evidence="8 15">
        <text>L-threonyl-[protein] + ATP = O-phospho-L-threonyl-[protein] + ADP + H(+)</text>
        <dbReference type="Rhea" id="RHEA:46608"/>
        <dbReference type="Rhea" id="RHEA-COMP:11060"/>
        <dbReference type="Rhea" id="RHEA-COMP:11605"/>
        <dbReference type="ChEBI" id="CHEBI:15378"/>
        <dbReference type="ChEBI" id="CHEBI:30013"/>
        <dbReference type="ChEBI" id="CHEBI:30616"/>
        <dbReference type="ChEBI" id="CHEBI:61977"/>
        <dbReference type="ChEBI" id="CHEBI:456216"/>
        <dbReference type="EC" id="2.7.11.1"/>
    </reaction>
</comment>
<dbReference type="FunFam" id="1.10.510.10:FF:000235">
    <property type="entry name" value="Serine/threonine-protein kinase ark1"/>
    <property type="match status" value="1"/>
</dbReference>
<evidence type="ECO:0000256" key="1">
    <source>
        <dbReference type="ARBA" id="ARBA00012513"/>
    </source>
</evidence>
<keyword evidence="6 15" id="KW-0418">Kinase</keyword>
<proteinExistence type="inferred from homology"/>
<dbReference type="GO" id="GO:0051233">
    <property type="term" value="C:spindle midzone"/>
    <property type="evidence" value="ECO:0007669"/>
    <property type="project" value="UniProtKB-ARBA"/>
</dbReference>
<feature type="binding site" evidence="11">
    <location>
        <begin position="187"/>
        <end position="188"/>
    </location>
    <ligand>
        <name>ATP</name>
        <dbReference type="ChEBI" id="CHEBI:30616"/>
    </ligand>
</feature>
<dbReference type="EMBL" id="CP144098">
    <property type="protein sequence ID" value="WWC86399.1"/>
    <property type="molecule type" value="Genomic_DNA"/>
</dbReference>
<dbReference type="InterPro" id="IPR000719">
    <property type="entry name" value="Prot_kinase_dom"/>
</dbReference>
<dbReference type="FunFam" id="3.30.200.20:FF:000042">
    <property type="entry name" value="Aurora kinase A"/>
    <property type="match status" value="1"/>
</dbReference>
<dbReference type="GO" id="GO:0090266">
    <property type="term" value="P:regulation of mitotic cell cycle spindle assembly checkpoint"/>
    <property type="evidence" value="ECO:0007669"/>
    <property type="project" value="UniProtKB-ARBA"/>
</dbReference>
<dbReference type="InterPro" id="IPR030616">
    <property type="entry name" value="Aur-like"/>
</dbReference>
<dbReference type="SUPFAM" id="SSF56112">
    <property type="entry name" value="Protein kinase-like (PK-like)"/>
    <property type="match status" value="1"/>
</dbReference>
<evidence type="ECO:0000256" key="6">
    <source>
        <dbReference type="ARBA" id="ARBA00022777"/>
    </source>
</evidence>
<dbReference type="GO" id="GO:0005524">
    <property type="term" value="F:ATP binding"/>
    <property type="evidence" value="ECO:0007669"/>
    <property type="project" value="UniProtKB-UniRule"/>
</dbReference>
<gene>
    <name evidence="17" type="ORF">L201_001275</name>
</gene>
<dbReference type="Gene3D" id="1.10.510.10">
    <property type="entry name" value="Transferase(Phosphotransferase) domain 1"/>
    <property type="match status" value="1"/>
</dbReference>
<accession>A0AAX4JLX1</accession>
<comment type="catalytic activity">
    <reaction evidence="9 15">
        <text>L-seryl-[protein] + ATP = O-phospho-L-seryl-[protein] + ADP + H(+)</text>
        <dbReference type="Rhea" id="RHEA:17989"/>
        <dbReference type="Rhea" id="RHEA-COMP:9863"/>
        <dbReference type="Rhea" id="RHEA-COMP:11604"/>
        <dbReference type="ChEBI" id="CHEBI:15378"/>
        <dbReference type="ChEBI" id="CHEBI:29999"/>
        <dbReference type="ChEBI" id="CHEBI:30616"/>
        <dbReference type="ChEBI" id="CHEBI:83421"/>
        <dbReference type="ChEBI" id="CHEBI:456216"/>
        <dbReference type="EC" id="2.7.11.1"/>
    </reaction>
</comment>
<evidence type="ECO:0000256" key="15">
    <source>
        <dbReference type="RuleBase" id="RU367134"/>
    </source>
</evidence>
<evidence type="ECO:0000256" key="10">
    <source>
        <dbReference type="PIRSR" id="PIRSR630616-1"/>
    </source>
</evidence>
<dbReference type="EC" id="2.7.11.1" evidence="1 15"/>
<dbReference type="GO" id="GO:0000819">
    <property type="term" value="P:sister chromatid segregation"/>
    <property type="evidence" value="ECO:0007669"/>
    <property type="project" value="UniProtKB-ARBA"/>
</dbReference>
<evidence type="ECO:0000256" key="4">
    <source>
        <dbReference type="ARBA" id="ARBA00022679"/>
    </source>
</evidence>
<dbReference type="Proteomes" id="UP001355207">
    <property type="component" value="Chromosome 1"/>
</dbReference>
<dbReference type="InterPro" id="IPR017441">
    <property type="entry name" value="Protein_kinase_ATP_BS"/>
</dbReference>
<reference evidence="17 18" key="1">
    <citation type="submission" date="2024-01" db="EMBL/GenBank/DDBJ databases">
        <title>Comparative genomics of Cryptococcus and Kwoniella reveals pathogenesis evolution and contrasting modes of karyotype evolution via chromosome fusion or intercentromeric recombination.</title>
        <authorList>
            <person name="Coelho M.A."/>
            <person name="David-Palma M."/>
            <person name="Shea T."/>
            <person name="Bowers K."/>
            <person name="McGinley-Smith S."/>
            <person name="Mohammad A.W."/>
            <person name="Gnirke A."/>
            <person name="Yurkov A.M."/>
            <person name="Nowrousian M."/>
            <person name="Sun S."/>
            <person name="Cuomo C.A."/>
            <person name="Heitman J."/>
        </authorList>
    </citation>
    <scope>NUCLEOTIDE SEQUENCE [LARGE SCALE GENOMIC DNA]</scope>
    <source>
        <strain evidence="17 18">CBS 6074</strain>
    </source>
</reference>
<keyword evidence="7 11" id="KW-0067">ATP-binding</keyword>
<evidence type="ECO:0000256" key="12">
    <source>
        <dbReference type="PIRSR" id="PIRSR630616-3"/>
    </source>
</evidence>
<dbReference type="GO" id="GO:1902115">
    <property type="term" value="P:regulation of organelle assembly"/>
    <property type="evidence" value="ECO:0007669"/>
    <property type="project" value="UniProtKB-ARBA"/>
</dbReference>
<evidence type="ECO:0000313" key="18">
    <source>
        <dbReference type="Proteomes" id="UP001355207"/>
    </source>
</evidence>
<feature type="domain" description="Protein kinase" evidence="16">
    <location>
        <begin position="58"/>
        <end position="314"/>
    </location>
</feature>
<evidence type="ECO:0000313" key="17">
    <source>
        <dbReference type="EMBL" id="WWC86399.1"/>
    </source>
</evidence>
<dbReference type="GO" id="GO:0004674">
    <property type="term" value="F:protein serine/threonine kinase activity"/>
    <property type="evidence" value="ECO:0007669"/>
    <property type="project" value="UniProtKB-KW"/>
</dbReference>
<dbReference type="RefSeq" id="XP_066073162.1">
    <property type="nucleotide sequence ID" value="XM_066217065.1"/>
</dbReference>
<dbReference type="PROSITE" id="PS00108">
    <property type="entry name" value="PROTEIN_KINASE_ST"/>
    <property type="match status" value="1"/>
</dbReference>
<evidence type="ECO:0000256" key="5">
    <source>
        <dbReference type="ARBA" id="ARBA00022741"/>
    </source>
</evidence>
<comment type="similarity">
    <text evidence="15">Belongs to the protein kinase superfamily. Ser/Thr protein kinase family. Aurora subfamily.</text>
</comment>
<dbReference type="InterPro" id="IPR011009">
    <property type="entry name" value="Kinase-like_dom_sf"/>
</dbReference>
<dbReference type="SMART" id="SM00220">
    <property type="entry name" value="S_TKc"/>
    <property type="match status" value="1"/>
</dbReference>
<dbReference type="GO" id="GO:0045143">
    <property type="term" value="P:homologous chromosome segregation"/>
    <property type="evidence" value="ECO:0007669"/>
    <property type="project" value="UniProtKB-ARBA"/>
</dbReference>
<name>A0AAX4JLX1_9TREE</name>
<feature type="binding site" evidence="11">
    <location>
        <position position="201"/>
    </location>
    <ligand>
        <name>ATP</name>
        <dbReference type="ChEBI" id="CHEBI:30616"/>
    </ligand>
</feature>
<evidence type="ECO:0000256" key="3">
    <source>
        <dbReference type="ARBA" id="ARBA00022527"/>
    </source>
</evidence>
<evidence type="ECO:0000256" key="13">
    <source>
        <dbReference type="PROSITE-ProRule" id="PRU10141"/>
    </source>
</evidence>
<dbReference type="GO" id="GO:0008608">
    <property type="term" value="P:attachment of spindle microtubules to kinetochore"/>
    <property type="evidence" value="ECO:0007669"/>
    <property type="project" value="UniProtKB-ARBA"/>
</dbReference>
<dbReference type="PANTHER" id="PTHR24350">
    <property type="entry name" value="SERINE/THREONINE-PROTEIN KINASE IAL-RELATED"/>
    <property type="match status" value="1"/>
</dbReference>
<protein>
    <recommendedName>
        <fullName evidence="2 15">Aurora kinase</fullName>
        <ecNumber evidence="1 15">2.7.11.1</ecNumber>
    </recommendedName>
</protein>
<keyword evidence="3 14" id="KW-0723">Serine/threonine-protein kinase</keyword>
<organism evidence="17 18">
    <name type="scientific">Kwoniella dendrophila CBS 6074</name>
    <dbReference type="NCBI Taxonomy" id="1295534"/>
    <lineage>
        <taxon>Eukaryota</taxon>
        <taxon>Fungi</taxon>
        <taxon>Dikarya</taxon>
        <taxon>Basidiomycota</taxon>
        <taxon>Agaricomycotina</taxon>
        <taxon>Tremellomycetes</taxon>
        <taxon>Tremellales</taxon>
        <taxon>Cryptococcaceae</taxon>
        <taxon>Kwoniella</taxon>
    </lineage>
</organism>
<dbReference type="GeneID" id="91091947"/>
<feature type="cross-link" description="Glycyl lysine isopeptide (Lys-Gly) (interchain with G-Cter in SUMO2)" evidence="12">
    <location>
        <position position="185"/>
    </location>
</feature>
<dbReference type="PROSITE" id="PS50011">
    <property type="entry name" value="PROTEIN_KINASE_DOM"/>
    <property type="match status" value="1"/>
</dbReference>
<evidence type="ECO:0000256" key="11">
    <source>
        <dbReference type="PIRSR" id="PIRSR630616-2"/>
    </source>
</evidence>
<dbReference type="GO" id="GO:0044779">
    <property type="term" value="P:meiotic spindle checkpoint signaling"/>
    <property type="evidence" value="ECO:0007669"/>
    <property type="project" value="UniProtKB-ARBA"/>
</dbReference>
<feature type="binding site" evidence="11 13">
    <location>
        <position position="89"/>
    </location>
    <ligand>
        <name>ATP</name>
        <dbReference type="ChEBI" id="CHEBI:30616"/>
    </ligand>
</feature>
<evidence type="ECO:0000256" key="14">
    <source>
        <dbReference type="RuleBase" id="RU000304"/>
    </source>
</evidence>
<evidence type="ECO:0000259" key="16">
    <source>
        <dbReference type="PROSITE" id="PS50011"/>
    </source>
</evidence>
<sequence>MQESQAATPSSGNTGTYDGGFEREIQVICTPERIAQRKQLDYDFESAGPSKHWTLTNFDIGRPLGKGHFGKVYLARVKSKTDPFILVLKCLTKDEVITKEVQTQVRREIEVMQQLRHPNIIRLYGWFHDSTRIFLMLELAGKGELYKQLAKKGRFSERRSSQYVRQVASGLSYLHSSQIIHRDIKPENLLLGMNGEIKIGDFGWSVYSPQENSQRTLAGTLSYVSPEMVLGQPYGKAIDIWALGVLTYELTCGEEPFGADTSHGPRLVHQRICRCDLRFPSFLTTEARTFIQLLLRLNPSERLSLNQVDQQPWILNHL</sequence>
<dbReference type="GO" id="GO:0072479">
    <property type="term" value="P:response to mitotic cell cycle spindle assembly checkpoint signaling"/>
    <property type="evidence" value="ECO:0007669"/>
    <property type="project" value="UniProtKB-ARBA"/>
</dbReference>
<dbReference type="AlphaFoldDB" id="A0AAX4JLX1"/>